<keyword evidence="4" id="KW-1185">Reference proteome</keyword>
<dbReference type="Proteomes" id="UP000245466">
    <property type="component" value="Unassembled WGS sequence"/>
</dbReference>
<evidence type="ECO:0000256" key="1">
    <source>
        <dbReference type="ARBA" id="ARBA00022676"/>
    </source>
</evidence>
<dbReference type="InterPro" id="IPR004629">
    <property type="entry name" value="WecG_TagA_CpsF"/>
</dbReference>
<name>A0A2U1AJR7_9BACT</name>
<protein>
    <submittedName>
        <fullName evidence="3">N-acetylmannosaminyltransferase</fullName>
    </submittedName>
</protein>
<dbReference type="NCBIfam" id="TIGR00696">
    <property type="entry name" value="wecG_tagA_cpsF"/>
    <property type="match status" value="1"/>
</dbReference>
<dbReference type="PANTHER" id="PTHR34136">
    <property type="match status" value="1"/>
</dbReference>
<keyword evidence="2 3" id="KW-0808">Transferase</keyword>
<evidence type="ECO:0000313" key="4">
    <source>
        <dbReference type="Proteomes" id="UP000245466"/>
    </source>
</evidence>
<comment type="caution">
    <text evidence="3">The sequence shown here is derived from an EMBL/GenBank/DDBJ whole genome shotgun (WGS) entry which is preliminary data.</text>
</comment>
<evidence type="ECO:0000256" key="2">
    <source>
        <dbReference type="ARBA" id="ARBA00022679"/>
    </source>
</evidence>
<sequence length="254" mass="29325">MFNMKKLFGYSLYLKDRRTLVQELKSRISDNQLSTIISLNTLKLYQGSRDPFLEKTFQSGTHIIPDGQSIAFAEYLVHGNKISSISGAELMVELIRESCVSGYKIFFLGSPQQLLDRVELKIKQDYPQLIDKVAFQDGYYNVEKDEADVISRIAMFKPDFLFVAFGSPRKEEFIIKYHGQLNAKVIMGVGGSYEYFVGDVKLDPMTKKLGLRWLVRTIQDPRRLARRYAVCNSYFLFALSKEIVKSFKNRLRHA</sequence>
<organism evidence="3 4">
    <name type="scientific">Pontibacter virosus</name>
    <dbReference type="NCBI Taxonomy" id="1765052"/>
    <lineage>
        <taxon>Bacteria</taxon>
        <taxon>Pseudomonadati</taxon>
        <taxon>Bacteroidota</taxon>
        <taxon>Cytophagia</taxon>
        <taxon>Cytophagales</taxon>
        <taxon>Hymenobacteraceae</taxon>
        <taxon>Pontibacter</taxon>
    </lineage>
</organism>
<dbReference type="PANTHER" id="PTHR34136:SF1">
    <property type="entry name" value="UDP-N-ACETYL-D-MANNOSAMINURONIC ACID TRANSFERASE"/>
    <property type="match status" value="1"/>
</dbReference>
<proteinExistence type="predicted"/>
<evidence type="ECO:0000313" key="3">
    <source>
        <dbReference type="EMBL" id="PVY36669.1"/>
    </source>
</evidence>
<dbReference type="Pfam" id="PF03808">
    <property type="entry name" value="Glyco_tran_WecG"/>
    <property type="match status" value="1"/>
</dbReference>
<dbReference type="AlphaFoldDB" id="A0A2U1AJR7"/>
<gene>
    <name evidence="3" type="ORF">C8E01_12425</name>
</gene>
<accession>A0A2U1AJR7</accession>
<reference evidence="3 4" key="1">
    <citation type="submission" date="2018-04" db="EMBL/GenBank/DDBJ databases">
        <title>Genomic Encyclopedia of Type Strains, Phase IV (KMG-IV): sequencing the most valuable type-strain genomes for metagenomic binning, comparative biology and taxonomic classification.</title>
        <authorList>
            <person name="Goeker M."/>
        </authorList>
    </citation>
    <scope>NUCLEOTIDE SEQUENCE [LARGE SCALE GENOMIC DNA]</scope>
    <source>
        <strain evidence="3 4">DSM 100231</strain>
    </source>
</reference>
<dbReference type="GO" id="GO:0016758">
    <property type="term" value="F:hexosyltransferase activity"/>
    <property type="evidence" value="ECO:0007669"/>
    <property type="project" value="TreeGrafter"/>
</dbReference>
<dbReference type="CDD" id="cd06533">
    <property type="entry name" value="Glyco_transf_WecG_TagA"/>
    <property type="match status" value="1"/>
</dbReference>
<dbReference type="EMBL" id="QEKI01000024">
    <property type="protein sequence ID" value="PVY36669.1"/>
    <property type="molecule type" value="Genomic_DNA"/>
</dbReference>
<dbReference type="OrthoDB" id="9771846at2"/>
<keyword evidence="1" id="KW-0328">Glycosyltransferase</keyword>